<accession>A0A927R4D4</accession>
<organism evidence="1 2">
    <name type="scientific">Sporosarcina limicola</name>
    <dbReference type="NCBI Taxonomy" id="34101"/>
    <lineage>
        <taxon>Bacteria</taxon>
        <taxon>Bacillati</taxon>
        <taxon>Bacillota</taxon>
        <taxon>Bacilli</taxon>
        <taxon>Bacillales</taxon>
        <taxon>Caryophanaceae</taxon>
        <taxon>Sporosarcina</taxon>
    </lineage>
</organism>
<keyword evidence="2" id="KW-1185">Reference proteome</keyword>
<dbReference type="AlphaFoldDB" id="A0A927R4D4"/>
<dbReference type="RefSeq" id="WP_192598520.1">
    <property type="nucleotide sequence ID" value="NZ_JADBEL010000008.1"/>
</dbReference>
<name>A0A927R4D4_9BACL</name>
<comment type="caution">
    <text evidence="1">The sequence shown here is derived from an EMBL/GenBank/DDBJ whole genome shotgun (WGS) entry which is preliminary data.</text>
</comment>
<dbReference type="Proteomes" id="UP000658225">
    <property type="component" value="Unassembled WGS sequence"/>
</dbReference>
<evidence type="ECO:0000313" key="2">
    <source>
        <dbReference type="Proteomes" id="UP000658225"/>
    </source>
</evidence>
<proteinExistence type="predicted"/>
<evidence type="ECO:0000313" key="1">
    <source>
        <dbReference type="EMBL" id="MBE1554763.1"/>
    </source>
</evidence>
<protein>
    <submittedName>
        <fullName evidence="1">Uncharacterized protein</fullName>
    </submittedName>
</protein>
<sequence>MNTKLIELGLLEIKERPSSKGGLKEFKSLTDKGLMFGKNLVSPRNQKETQPHYYPSKFSQLKALLQGEV</sequence>
<reference evidence="1" key="1">
    <citation type="submission" date="2020-10" db="EMBL/GenBank/DDBJ databases">
        <title>Genomic Encyclopedia of Type Strains, Phase IV (KMG-IV): sequencing the most valuable type-strain genomes for metagenomic binning, comparative biology and taxonomic classification.</title>
        <authorList>
            <person name="Goeker M."/>
        </authorList>
    </citation>
    <scope>NUCLEOTIDE SEQUENCE</scope>
    <source>
        <strain evidence="1">DSM 13886</strain>
    </source>
</reference>
<dbReference type="EMBL" id="JADBEL010000008">
    <property type="protein sequence ID" value="MBE1554763.1"/>
    <property type="molecule type" value="Genomic_DNA"/>
</dbReference>
<gene>
    <name evidence="1" type="ORF">H4683_001841</name>
</gene>